<evidence type="ECO:0008006" key="13">
    <source>
        <dbReference type="Google" id="ProtNLM"/>
    </source>
</evidence>
<feature type="domain" description="Response regulatory" evidence="10">
    <location>
        <begin position="3"/>
        <end position="120"/>
    </location>
</feature>
<dbReference type="AlphaFoldDB" id="A0A198ACC6"/>
<comment type="subcellular location">
    <subcellularLocation>
        <location evidence="1">Cytoplasm</location>
    </subcellularLocation>
</comment>
<dbReference type="SUPFAM" id="SSF52172">
    <property type="entry name" value="CheY-like"/>
    <property type="match status" value="1"/>
</dbReference>
<dbReference type="GO" id="GO:0043565">
    <property type="term" value="F:sequence-specific DNA binding"/>
    <property type="evidence" value="ECO:0007669"/>
    <property type="project" value="InterPro"/>
</dbReference>
<organism evidence="11 12">
    <name type="scientific">Paenibacillus oryzisoli</name>
    <dbReference type="NCBI Taxonomy" id="1850517"/>
    <lineage>
        <taxon>Bacteria</taxon>
        <taxon>Bacillati</taxon>
        <taxon>Bacillota</taxon>
        <taxon>Bacilli</taxon>
        <taxon>Bacillales</taxon>
        <taxon>Paenibacillaceae</taxon>
        <taxon>Paenibacillus</taxon>
    </lineage>
</organism>
<evidence type="ECO:0000256" key="3">
    <source>
        <dbReference type="ARBA" id="ARBA00022553"/>
    </source>
</evidence>
<dbReference type="InterPro" id="IPR011006">
    <property type="entry name" value="CheY-like_superfamily"/>
</dbReference>
<dbReference type="RefSeq" id="WP_068664212.1">
    <property type="nucleotide sequence ID" value="NZ_LYPB01000063.1"/>
</dbReference>
<proteinExistence type="predicted"/>
<dbReference type="GO" id="GO:0000160">
    <property type="term" value="P:phosphorelay signal transduction system"/>
    <property type="evidence" value="ECO:0007669"/>
    <property type="project" value="UniProtKB-KW"/>
</dbReference>
<dbReference type="EMBL" id="LYPB01000063">
    <property type="protein sequence ID" value="OAS18711.1"/>
    <property type="molecule type" value="Genomic_DNA"/>
</dbReference>
<dbReference type="SUPFAM" id="SSF46689">
    <property type="entry name" value="Homeodomain-like"/>
    <property type="match status" value="1"/>
</dbReference>
<dbReference type="OrthoDB" id="2676256at2"/>
<keyword evidence="7" id="KW-0804">Transcription</keyword>
<dbReference type="Gene3D" id="1.10.10.60">
    <property type="entry name" value="Homeodomain-like"/>
    <property type="match status" value="2"/>
</dbReference>
<dbReference type="PROSITE" id="PS50110">
    <property type="entry name" value="RESPONSE_REGULATORY"/>
    <property type="match status" value="1"/>
</dbReference>
<dbReference type="Pfam" id="PF00072">
    <property type="entry name" value="Response_reg"/>
    <property type="match status" value="1"/>
</dbReference>
<evidence type="ECO:0000313" key="12">
    <source>
        <dbReference type="Proteomes" id="UP000078454"/>
    </source>
</evidence>
<dbReference type="PANTHER" id="PTHR42713:SF3">
    <property type="entry name" value="TRANSCRIPTIONAL REGULATORY PROTEIN HPTR"/>
    <property type="match status" value="1"/>
</dbReference>
<dbReference type="SMART" id="SM00342">
    <property type="entry name" value="HTH_ARAC"/>
    <property type="match status" value="1"/>
</dbReference>
<comment type="caution">
    <text evidence="11">The sequence shown here is derived from an EMBL/GenBank/DDBJ whole genome shotgun (WGS) entry which is preliminary data.</text>
</comment>
<dbReference type="InterPro" id="IPR001789">
    <property type="entry name" value="Sig_transdc_resp-reg_receiver"/>
</dbReference>
<dbReference type="PRINTS" id="PR00032">
    <property type="entry name" value="HTHARAC"/>
</dbReference>
<keyword evidence="3 8" id="KW-0597">Phosphoprotein</keyword>
<dbReference type="CDD" id="cd17536">
    <property type="entry name" value="REC_YesN-like"/>
    <property type="match status" value="1"/>
</dbReference>
<keyword evidence="4" id="KW-0902">Two-component regulatory system</keyword>
<accession>A0A198ACC6</accession>
<dbReference type="InterPro" id="IPR009057">
    <property type="entry name" value="Homeodomain-like_sf"/>
</dbReference>
<dbReference type="InterPro" id="IPR018060">
    <property type="entry name" value="HTH_AraC"/>
</dbReference>
<dbReference type="Pfam" id="PF12833">
    <property type="entry name" value="HTH_18"/>
    <property type="match status" value="1"/>
</dbReference>
<dbReference type="GO" id="GO:0003700">
    <property type="term" value="F:DNA-binding transcription factor activity"/>
    <property type="evidence" value="ECO:0007669"/>
    <property type="project" value="InterPro"/>
</dbReference>
<evidence type="ECO:0000259" key="9">
    <source>
        <dbReference type="PROSITE" id="PS01124"/>
    </source>
</evidence>
<dbReference type="GO" id="GO:0005737">
    <property type="term" value="C:cytoplasm"/>
    <property type="evidence" value="ECO:0007669"/>
    <property type="project" value="UniProtKB-SubCell"/>
</dbReference>
<evidence type="ECO:0000313" key="11">
    <source>
        <dbReference type="EMBL" id="OAS18711.1"/>
    </source>
</evidence>
<dbReference type="STRING" id="1850517.A8708_29285"/>
<keyword evidence="5" id="KW-0805">Transcription regulation</keyword>
<evidence type="ECO:0000256" key="1">
    <source>
        <dbReference type="ARBA" id="ARBA00004496"/>
    </source>
</evidence>
<evidence type="ECO:0000256" key="8">
    <source>
        <dbReference type="PROSITE-ProRule" id="PRU00169"/>
    </source>
</evidence>
<keyword evidence="2" id="KW-0963">Cytoplasm</keyword>
<feature type="modified residue" description="4-aspartylphosphate" evidence="8">
    <location>
        <position position="55"/>
    </location>
</feature>
<evidence type="ECO:0000256" key="2">
    <source>
        <dbReference type="ARBA" id="ARBA00022490"/>
    </source>
</evidence>
<sequence>MIRVLVVEDEMPILQSIKFGIEMMNPLFKVVATAFNGEEALSLLPNIEVDVVFTDIRMPVMDGISLISQLRHLYPTIVPVIISGYQEFEYAKKAMNMNVFDYLLKPLSLHELQKVLSKIAEQIENQSKAMMDKYMEEILNHDGSVRKWRPYFPEKDTYGLMLLCAGSFPSFSLEDYSPVTEIWTRFDLVGACREGLDDNRKFWVLDGKSDSEKIIIYVNSVEHESTKMAVFAEELLHRWQIEVESPITIGISSHVTMEEINTKAHMLRARLYRSISIGVSQIFTLSQPVDTTHEMPKVDTFTEKKMLFALNHNQFEQFLDVLCSIIEQWKILKPRQYEVEKILQQIAALCQRSLENPSQYFSHFFEFDLNQAVLNANSYDQLYKYLSIVYKVAFSMKELNEVESDQSTQLMERLDEFLLMNLTEPINHQMLSEKFGLVPSYLSKLFASYKGMSPAKYLVTLRIKRAKELMEAQPKLLMKDIAVLIGYQDALYFSKLFKKETGVWPSEYKF</sequence>
<keyword evidence="12" id="KW-1185">Reference proteome</keyword>
<reference evidence="11 12" key="1">
    <citation type="submission" date="2016-05" db="EMBL/GenBank/DDBJ databases">
        <title>Paenibacillus sp. 1ZS3-15 nov., isolated from the rhizosphere soil.</title>
        <authorList>
            <person name="Zhang X.X."/>
            <person name="Zhang J."/>
        </authorList>
    </citation>
    <scope>NUCLEOTIDE SEQUENCE [LARGE SCALE GENOMIC DNA]</scope>
    <source>
        <strain evidence="11 12">1ZS3-15</strain>
    </source>
</reference>
<protein>
    <recommendedName>
        <fullName evidence="13">DNA-binding response regulator</fullName>
    </recommendedName>
</protein>
<dbReference type="Proteomes" id="UP000078454">
    <property type="component" value="Unassembled WGS sequence"/>
</dbReference>
<dbReference type="PROSITE" id="PS01124">
    <property type="entry name" value="HTH_ARAC_FAMILY_2"/>
    <property type="match status" value="1"/>
</dbReference>
<dbReference type="InterPro" id="IPR020449">
    <property type="entry name" value="Tscrpt_reg_AraC-type_HTH"/>
</dbReference>
<dbReference type="Gene3D" id="3.40.50.2300">
    <property type="match status" value="1"/>
</dbReference>
<evidence type="ECO:0000256" key="6">
    <source>
        <dbReference type="ARBA" id="ARBA00023125"/>
    </source>
</evidence>
<evidence type="ECO:0000256" key="5">
    <source>
        <dbReference type="ARBA" id="ARBA00023015"/>
    </source>
</evidence>
<gene>
    <name evidence="11" type="ORF">A8708_29285</name>
</gene>
<evidence type="ECO:0000259" key="10">
    <source>
        <dbReference type="PROSITE" id="PS50110"/>
    </source>
</evidence>
<evidence type="ECO:0000256" key="4">
    <source>
        <dbReference type="ARBA" id="ARBA00023012"/>
    </source>
</evidence>
<feature type="domain" description="HTH araC/xylS-type" evidence="9">
    <location>
        <begin position="412"/>
        <end position="510"/>
    </location>
</feature>
<keyword evidence="6" id="KW-0238">DNA-binding</keyword>
<dbReference type="PANTHER" id="PTHR42713">
    <property type="entry name" value="HISTIDINE KINASE-RELATED"/>
    <property type="match status" value="1"/>
</dbReference>
<dbReference type="SMART" id="SM00448">
    <property type="entry name" value="REC"/>
    <property type="match status" value="1"/>
</dbReference>
<dbReference type="InterPro" id="IPR051552">
    <property type="entry name" value="HptR"/>
</dbReference>
<evidence type="ECO:0000256" key="7">
    <source>
        <dbReference type="ARBA" id="ARBA00023163"/>
    </source>
</evidence>
<name>A0A198ACC6_9BACL</name>